<feature type="transmembrane region" description="Helical" evidence="9">
    <location>
        <begin position="305"/>
        <end position="326"/>
    </location>
</feature>
<evidence type="ECO:0000256" key="2">
    <source>
        <dbReference type="ARBA" id="ARBA00022692"/>
    </source>
</evidence>
<protein>
    <recommendedName>
        <fullName evidence="10">PGG domain-containing protein</fullName>
    </recommendedName>
</protein>
<reference evidence="11" key="1">
    <citation type="submission" date="2020-06" db="EMBL/GenBank/DDBJ databases">
        <authorList>
            <person name="Li T."/>
            <person name="Hu X."/>
            <person name="Zhang T."/>
            <person name="Song X."/>
            <person name="Zhang H."/>
            <person name="Dai N."/>
            <person name="Sheng W."/>
            <person name="Hou X."/>
            <person name="Wei L."/>
        </authorList>
    </citation>
    <scope>NUCLEOTIDE SEQUENCE</scope>
    <source>
        <strain evidence="11">G01</strain>
        <tissue evidence="11">Leaf</tissue>
    </source>
</reference>
<evidence type="ECO:0000256" key="8">
    <source>
        <dbReference type="SAM" id="MobiDB-lite"/>
    </source>
</evidence>
<evidence type="ECO:0000259" key="10">
    <source>
        <dbReference type="Pfam" id="PF13962"/>
    </source>
</evidence>
<keyword evidence="6 9" id="KW-0472">Membrane</keyword>
<dbReference type="Gene3D" id="1.25.40.20">
    <property type="entry name" value="Ankyrin repeat-containing domain"/>
    <property type="match status" value="1"/>
</dbReference>
<feature type="repeat" description="ANK" evidence="7">
    <location>
        <begin position="67"/>
        <end position="88"/>
    </location>
</feature>
<gene>
    <name evidence="11" type="ORF">Sangu_0068900</name>
</gene>
<evidence type="ECO:0000313" key="11">
    <source>
        <dbReference type="EMBL" id="KAL0380046.1"/>
    </source>
</evidence>
<evidence type="ECO:0000256" key="4">
    <source>
        <dbReference type="ARBA" id="ARBA00022989"/>
    </source>
</evidence>
<dbReference type="Pfam" id="PF13637">
    <property type="entry name" value="Ank_4"/>
    <property type="match status" value="1"/>
</dbReference>
<feature type="region of interest" description="Disordered" evidence="8">
    <location>
        <begin position="195"/>
        <end position="216"/>
    </location>
</feature>
<organism evidence="11">
    <name type="scientific">Sesamum angustifolium</name>
    <dbReference type="NCBI Taxonomy" id="2727405"/>
    <lineage>
        <taxon>Eukaryota</taxon>
        <taxon>Viridiplantae</taxon>
        <taxon>Streptophyta</taxon>
        <taxon>Embryophyta</taxon>
        <taxon>Tracheophyta</taxon>
        <taxon>Spermatophyta</taxon>
        <taxon>Magnoliopsida</taxon>
        <taxon>eudicotyledons</taxon>
        <taxon>Gunneridae</taxon>
        <taxon>Pentapetalae</taxon>
        <taxon>asterids</taxon>
        <taxon>lamiids</taxon>
        <taxon>Lamiales</taxon>
        <taxon>Pedaliaceae</taxon>
        <taxon>Sesamum</taxon>
    </lineage>
</organism>
<dbReference type="InterPro" id="IPR036770">
    <property type="entry name" value="Ankyrin_rpt-contain_sf"/>
</dbReference>
<evidence type="ECO:0000256" key="3">
    <source>
        <dbReference type="ARBA" id="ARBA00022737"/>
    </source>
</evidence>
<keyword evidence="3" id="KW-0677">Repeat</keyword>
<feature type="transmembrane region" description="Helical" evidence="9">
    <location>
        <begin position="361"/>
        <end position="379"/>
    </location>
</feature>
<feature type="transmembrane region" description="Helical" evidence="9">
    <location>
        <begin position="432"/>
        <end position="451"/>
    </location>
</feature>
<dbReference type="Pfam" id="PF13962">
    <property type="entry name" value="PGG"/>
    <property type="match status" value="1"/>
</dbReference>
<keyword evidence="4 9" id="KW-1133">Transmembrane helix</keyword>
<name>A0AAW2RIV6_9LAMI</name>
<evidence type="ECO:0000256" key="7">
    <source>
        <dbReference type="PROSITE-ProRule" id="PRU00023"/>
    </source>
</evidence>
<comment type="subcellular location">
    <subcellularLocation>
        <location evidence="1">Membrane</location>
        <topology evidence="1">Multi-pass membrane protein</topology>
    </subcellularLocation>
</comment>
<keyword evidence="5 7" id="KW-0040">ANK repeat</keyword>
<evidence type="ECO:0000256" key="6">
    <source>
        <dbReference type="ARBA" id="ARBA00023136"/>
    </source>
</evidence>
<dbReference type="GO" id="GO:0005886">
    <property type="term" value="C:plasma membrane"/>
    <property type="evidence" value="ECO:0007669"/>
    <property type="project" value="TreeGrafter"/>
</dbReference>
<reference evidence="11" key="2">
    <citation type="journal article" date="2024" name="Plant">
        <title>Genomic evolution and insights into agronomic trait innovations of Sesamum species.</title>
        <authorList>
            <person name="Miao H."/>
            <person name="Wang L."/>
            <person name="Qu L."/>
            <person name="Liu H."/>
            <person name="Sun Y."/>
            <person name="Le M."/>
            <person name="Wang Q."/>
            <person name="Wei S."/>
            <person name="Zheng Y."/>
            <person name="Lin W."/>
            <person name="Duan Y."/>
            <person name="Cao H."/>
            <person name="Xiong S."/>
            <person name="Wang X."/>
            <person name="Wei L."/>
            <person name="Li C."/>
            <person name="Ma Q."/>
            <person name="Ju M."/>
            <person name="Zhao R."/>
            <person name="Li G."/>
            <person name="Mu C."/>
            <person name="Tian Q."/>
            <person name="Mei H."/>
            <person name="Zhang T."/>
            <person name="Gao T."/>
            <person name="Zhang H."/>
        </authorList>
    </citation>
    <scope>NUCLEOTIDE SEQUENCE</scope>
    <source>
        <strain evidence="11">G01</strain>
    </source>
</reference>
<evidence type="ECO:0000256" key="5">
    <source>
        <dbReference type="ARBA" id="ARBA00023043"/>
    </source>
</evidence>
<proteinExistence type="predicted"/>
<feature type="domain" description="PGG" evidence="10">
    <location>
        <begin position="237"/>
        <end position="350"/>
    </location>
</feature>
<dbReference type="SUPFAM" id="SSF48403">
    <property type="entry name" value="Ankyrin repeat"/>
    <property type="match status" value="1"/>
</dbReference>
<dbReference type="SMART" id="SM00248">
    <property type="entry name" value="ANK"/>
    <property type="match status" value="3"/>
</dbReference>
<keyword evidence="2 9" id="KW-0812">Transmembrane</keyword>
<dbReference type="InterPro" id="IPR026961">
    <property type="entry name" value="PGG_dom"/>
</dbReference>
<evidence type="ECO:0000256" key="1">
    <source>
        <dbReference type="ARBA" id="ARBA00004141"/>
    </source>
</evidence>
<comment type="caution">
    <text evidence="11">The sequence shown here is derived from an EMBL/GenBank/DDBJ whole genome shotgun (WGS) entry which is preliminary data.</text>
</comment>
<feature type="transmembrane region" description="Helical" evidence="9">
    <location>
        <begin position="400"/>
        <end position="420"/>
    </location>
</feature>
<dbReference type="PANTHER" id="PTHR24186:SF56">
    <property type="entry name" value="PGG DOMAIN-CONTAINING PROTEIN"/>
    <property type="match status" value="1"/>
</dbReference>
<dbReference type="PROSITE" id="PS50088">
    <property type="entry name" value="ANK_REPEAT"/>
    <property type="match status" value="1"/>
</dbReference>
<dbReference type="InterPro" id="IPR002110">
    <property type="entry name" value="Ankyrin_rpt"/>
</dbReference>
<dbReference type="PROSITE" id="PS50297">
    <property type="entry name" value="ANK_REP_REGION"/>
    <property type="match status" value="1"/>
</dbReference>
<evidence type="ECO:0000256" key="9">
    <source>
        <dbReference type="SAM" id="Phobius"/>
    </source>
</evidence>
<dbReference type="AlphaFoldDB" id="A0AAW2RIV6"/>
<dbReference type="PANTHER" id="PTHR24186">
    <property type="entry name" value="PROTEIN PHOSPHATASE 1 REGULATORY SUBUNIT"/>
    <property type="match status" value="1"/>
</dbReference>
<accession>A0AAW2RIV6</accession>
<feature type="compositionally biased region" description="Basic and acidic residues" evidence="8">
    <location>
        <begin position="197"/>
        <end position="216"/>
    </location>
</feature>
<sequence>MQRVQEIHKGHKLVFVREVLRLRPELAVELNQDGFRPLDVAAAYGHVEIAAEILAAGLEVCRLAGRDGRTAIHYAATNGRIEIIDQLMAACSDYIKDVTTFGETALHLAVKSFKFESLKSVLHWLEKIGILEIVELLLDWNNNTAGNRLDLNAVNKKGLTAVDIVDILTESSNDVHLREILRRAGGYASSEFNVVSERPKSDTERPTNNHLPGEKPKNWRDIIKHFEFQWQRDSPGEARSTLLVVAALIATVTFEAGINPPSYLFEPSNEANISISSNGTAFLNPNISSNGTELMQRSSAEITSMASITTFLVANSVALSTAISIIDYLTQGLPFQRELRVSLSTMIFAYGWSLGNTKPTGTIKSALLVVAGSIHRAVFGRKIRKASTRPAGRYSSQKEAFYTFLISNTLALSTSILVLMTQTYRFPYHFELWGAIVAMFVTYAASVFAIAPDESVKFRYLLATAAVPFGLRIVFEIVKRLRRKPT</sequence>
<dbReference type="EMBL" id="JACGWK010000001">
    <property type="protein sequence ID" value="KAL0380046.1"/>
    <property type="molecule type" value="Genomic_DNA"/>
</dbReference>